<reference evidence="3" key="1">
    <citation type="journal article" date="2021" name="Nat. Commun.">
        <title>Genetic determinants of endophytism in the Arabidopsis root mycobiome.</title>
        <authorList>
            <person name="Mesny F."/>
            <person name="Miyauchi S."/>
            <person name="Thiergart T."/>
            <person name="Pickel B."/>
            <person name="Atanasova L."/>
            <person name="Karlsson M."/>
            <person name="Huettel B."/>
            <person name="Barry K.W."/>
            <person name="Haridas S."/>
            <person name="Chen C."/>
            <person name="Bauer D."/>
            <person name="Andreopoulos W."/>
            <person name="Pangilinan J."/>
            <person name="LaButti K."/>
            <person name="Riley R."/>
            <person name="Lipzen A."/>
            <person name="Clum A."/>
            <person name="Drula E."/>
            <person name="Henrissat B."/>
            <person name="Kohler A."/>
            <person name="Grigoriev I.V."/>
            <person name="Martin F.M."/>
            <person name="Hacquard S."/>
        </authorList>
    </citation>
    <scope>NUCLEOTIDE SEQUENCE</scope>
    <source>
        <strain evidence="3">MPI-SDFR-AT-0073</strain>
    </source>
</reference>
<feature type="region of interest" description="Disordered" evidence="1">
    <location>
        <begin position="104"/>
        <end position="148"/>
    </location>
</feature>
<accession>A0A9P8UGL3</accession>
<dbReference type="RefSeq" id="XP_045956033.1">
    <property type="nucleotide sequence ID" value="XM_046100356.1"/>
</dbReference>
<dbReference type="InterPro" id="IPR040233">
    <property type="entry name" value="CCD97-like_C"/>
</dbReference>
<feature type="domain" description="CCD97-like C-terminal" evidence="2">
    <location>
        <begin position="39"/>
        <end position="118"/>
    </location>
</feature>
<evidence type="ECO:0000259" key="2">
    <source>
        <dbReference type="Pfam" id="PF09747"/>
    </source>
</evidence>
<evidence type="ECO:0000313" key="3">
    <source>
        <dbReference type="EMBL" id="KAH6651755.1"/>
    </source>
</evidence>
<dbReference type="EMBL" id="JAGPXC010000006">
    <property type="protein sequence ID" value="KAH6651755.1"/>
    <property type="molecule type" value="Genomic_DNA"/>
</dbReference>
<dbReference type="PANTHER" id="PTHR31840">
    <property type="entry name" value="COILED-COIL DOMAIN-CONTAINING PROTEIN 97"/>
    <property type="match status" value="1"/>
</dbReference>
<feature type="compositionally biased region" description="Acidic residues" evidence="1">
    <location>
        <begin position="163"/>
        <end position="176"/>
    </location>
</feature>
<keyword evidence="4" id="KW-1185">Reference proteome</keyword>
<feature type="region of interest" description="Disordered" evidence="1">
    <location>
        <begin position="1"/>
        <end position="48"/>
    </location>
</feature>
<feature type="region of interest" description="Disordered" evidence="1">
    <location>
        <begin position="163"/>
        <end position="219"/>
    </location>
</feature>
<dbReference type="GeneID" id="70129248"/>
<comment type="caution">
    <text evidence="3">The sequence shown here is derived from an EMBL/GenBank/DDBJ whole genome shotgun (WGS) entry which is preliminary data.</text>
</comment>
<proteinExistence type="predicted"/>
<feature type="domain" description="CCD97-like C-terminal" evidence="2">
    <location>
        <begin position="135"/>
        <end position="190"/>
    </location>
</feature>
<gene>
    <name evidence="3" type="ORF">BKA67DRAFT_537613</name>
</gene>
<evidence type="ECO:0000256" key="1">
    <source>
        <dbReference type="SAM" id="MobiDB-lite"/>
    </source>
</evidence>
<dbReference type="Pfam" id="PF09747">
    <property type="entry name" value="CCD97-like_C"/>
    <property type="match status" value="2"/>
</dbReference>
<name>A0A9P8UGL3_9PEZI</name>
<dbReference type="InterPro" id="IPR018613">
    <property type="entry name" value="Ccdc97-like"/>
</dbReference>
<dbReference type="AlphaFoldDB" id="A0A9P8UGL3"/>
<evidence type="ECO:0000313" key="4">
    <source>
        <dbReference type="Proteomes" id="UP000758603"/>
    </source>
</evidence>
<feature type="compositionally biased region" description="Basic and acidic residues" evidence="1">
    <location>
        <begin position="177"/>
        <end position="202"/>
    </location>
</feature>
<dbReference type="Proteomes" id="UP000758603">
    <property type="component" value="Unassembled WGS sequence"/>
</dbReference>
<sequence length="219" mass="25145">MEIQSTKMMDSQSANDQFAKPRPRVPRSPAQAAQVRKQNRRQEYLQRHPSYFESLEHELADPILYDTLIRRFQTAEEREEEGKTKGYSRVLEVDLLRGEAKLQQLAAAESSTDQAQQQGSLTDEASSIQPLGAAGGEPETKEGGRQTWDNYLRERFVLGRDEDFDYDPIDADDSLDTMEKRDEEDAWFDDQKPEWASDKDENGNNVEKQLHGETGIQDF</sequence>
<feature type="compositionally biased region" description="Polar residues" evidence="1">
    <location>
        <begin position="109"/>
        <end position="129"/>
    </location>
</feature>
<organism evidence="3 4">
    <name type="scientific">Truncatella angustata</name>
    <dbReference type="NCBI Taxonomy" id="152316"/>
    <lineage>
        <taxon>Eukaryota</taxon>
        <taxon>Fungi</taxon>
        <taxon>Dikarya</taxon>
        <taxon>Ascomycota</taxon>
        <taxon>Pezizomycotina</taxon>
        <taxon>Sordariomycetes</taxon>
        <taxon>Xylariomycetidae</taxon>
        <taxon>Amphisphaeriales</taxon>
        <taxon>Sporocadaceae</taxon>
        <taxon>Truncatella</taxon>
    </lineage>
</organism>
<dbReference type="PANTHER" id="PTHR31840:SF1">
    <property type="entry name" value="COILED-COIL DOMAIN-CONTAINING PROTEIN 97"/>
    <property type="match status" value="1"/>
</dbReference>
<dbReference type="OrthoDB" id="333176at2759"/>
<protein>
    <submittedName>
        <fullName evidence="3">Coiled-coil domain-containing protein</fullName>
    </submittedName>
</protein>
<feature type="compositionally biased region" description="Polar residues" evidence="1">
    <location>
        <begin position="1"/>
        <end position="16"/>
    </location>
</feature>